<reference evidence="1" key="1">
    <citation type="submission" date="2021-06" db="EMBL/GenBank/DDBJ databases">
        <authorList>
            <person name="Kallberg Y."/>
            <person name="Tangrot J."/>
            <person name="Rosling A."/>
        </authorList>
    </citation>
    <scope>NUCLEOTIDE SEQUENCE</scope>
    <source>
        <strain evidence="1">BR232B</strain>
    </source>
</reference>
<dbReference type="Proteomes" id="UP000789739">
    <property type="component" value="Unassembled WGS sequence"/>
</dbReference>
<gene>
    <name evidence="1" type="ORF">PBRASI_LOCUS7413</name>
</gene>
<proteinExistence type="predicted"/>
<evidence type="ECO:0000313" key="1">
    <source>
        <dbReference type="EMBL" id="CAG8596602.1"/>
    </source>
</evidence>
<dbReference type="AlphaFoldDB" id="A0A9N9CDJ9"/>
<comment type="caution">
    <text evidence="1">The sequence shown here is derived from an EMBL/GenBank/DDBJ whole genome shotgun (WGS) entry which is preliminary data.</text>
</comment>
<keyword evidence="2" id="KW-1185">Reference proteome</keyword>
<dbReference type="EMBL" id="CAJVPI010001134">
    <property type="protein sequence ID" value="CAG8596602.1"/>
    <property type="molecule type" value="Genomic_DNA"/>
</dbReference>
<protein>
    <submittedName>
        <fullName evidence="1">3770_t:CDS:1</fullName>
    </submittedName>
</protein>
<name>A0A9N9CDJ9_9GLOM</name>
<organism evidence="1 2">
    <name type="scientific">Paraglomus brasilianum</name>
    <dbReference type="NCBI Taxonomy" id="144538"/>
    <lineage>
        <taxon>Eukaryota</taxon>
        <taxon>Fungi</taxon>
        <taxon>Fungi incertae sedis</taxon>
        <taxon>Mucoromycota</taxon>
        <taxon>Glomeromycotina</taxon>
        <taxon>Glomeromycetes</taxon>
        <taxon>Paraglomerales</taxon>
        <taxon>Paraglomeraceae</taxon>
        <taxon>Paraglomus</taxon>
    </lineage>
</organism>
<accession>A0A9N9CDJ9</accession>
<sequence>MCNININKELTYENYKQPQTLRACQVLYDTLLQIDEESYYNIEPIKQTKEEQEFFGRPENEKANLQYEPSPMVQQEINPEAGPGPQTQAHCEGRLTESEEIVTQQTTPSDNTELQPVQELLDHKDKFLDLDIEVPWPVPFPDNKKHHVILIWQNGIWTAKDMFKVDGAEYAFSTWFTEAKEIDLASVILGAENKDEAMQENYSEEEINEIIKLAVDAYRASDKGSVEMWTNQPEINNIVSEPDLEKKFAENLSLKDSSDLKDEKQKNIASETKFEADSIISVFLGGTDCEITAYLRLNLEVRD</sequence>
<evidence type="ECO:0000313" key="2">
    <source>
        <dbReference type="Proteomes" id="UP000789739"/>
    </source>
</evidence>
<dbReference type="OrthoDB" id="2445490at2759"/>